<dbReference type="AlphaFoldDB" id="A0A482VA31"/>
<proteinExistence type="predicted"/>
<gene>
    <name evidence="1" type="ORF">BDFB_005303</name>
</gene>
<protein>
    <submittedName>
        <fullName evidence="1">Uncharacterized protein</fullName>
    </submittedName>
</protein>
<comment type="caution">
    <text evidence="1">The sequence shown here is derived from an EMBL/GenBank/DDBJ whole genome shotgun (WGS) entry which is preliminary data.</text>
</comment>
<accession>A0A482VA31</accession>
<sequence length="62" mass="6806">MSLTNLICITDYVVECIGAGGAILLSHLKEFQSGADTMVAVRDPARNIRLPRDKTINKNTFI</sequence>
<organism evidence="1 2">
    <name type="scientific">Asbolus verrucosus</name>
    <name type="common">Desert ironclad beetle</name>
    <dbReference type="NCBI Taxonomy" id="1661398"/>
    <lineage>
        <taxon>Eukaryota</taxon>
        <taxon>Metazoa</taxon>
        <taxon>Ecdysozoa</taxon>
        <taxon>Arthropoda</taxon>
        <taxon>Hexapoda</taxon>
        <taxon>Insecta</taxon>
        <taxon>Pterygota</taxon>
        <taxon>Neoptera</taxon>
        <taxon>Endopterygota</taxon>
        <taxon>Coleoptera</taxon>
        <taxon>Polyphaga</taxon>
        <taxon>Cucujiformia</taxon>
        <taxon>Tenebrionidae</taxon>
        <taxon>Pimeliinae</taxon>
        <taxon>Asbolus</taxon>
    </lineage>
</organism>
<dbReference type="OrthoDB" id="6662133at2759"/>
<keyword evidence="2" id="KW-1185">Reference proteome</keyword>
<name>A0A482VA31_ASBVE</name>
<evidence type="ECO:0000313" key="1">
    <source>
        <dbReference type="EMBL" id="RZB40052.1"/>
    </source>
</evidence>
<evidence type="ECO:0000313" key="2">
    <source>
        <dbReference type="Proteomes" id="UP000292052"/>
    </source>
</evidence>
<dbReference type="EMBL" id="QDEB01122870">
    <property type="protein sequence ID" value="RZB40052.1"/>
    <property type="molecule type" value="Genomic_DNA"/>
</dbReference>
<reference evidence="1 2" key="1">
    <citation type="submission" date="2017-03" db="EMBL/GenBank/DDBJ databases">
        <title>Genome of the blue death feigning beetle - Asbolus verrucosus.</title>
        <authorList>
            <person name="Rider S.D."/>
        </authorList>
    </citation>
    <scope>NUCLEOTIDE SEQUENCE [LARGE SCALE GENOMIC DNA]</scope>
    <source>
        <strain evidence="1">Butters</strain>
        <tissue evidence="1">Head and leg muscle</tissue>
    </source>
</reference>
<dbReference type="Proteomes" id="UP000292052">
    <property type="component" value="Unassembled WGS sequence"/>
</dbReference>